<feature type="domain" description="TonB-dependent receptor plug" evidence="10">
    <location>
        <begin position="1"/>
        <end position="59"/>
    </location>
</feature>
<feature type="non-terminal residue" evidence="11">
    <location>
        <position position="195"/>
    </location>
</feature>
<evidence type="ECO:0000256" key="2">
    <source>
        <dbReference type="ARBA" id="ARBA00022448"/>
    </source>
</evidence>
<organism evidence="11">
    <name type="scientific">termite gut metagenome</name>
    <dbReference type="NCBI Taxonomy" id="433724"/>
    <lineage>
        <taxon>unclassified sequences</taxon>
        <taxon>metagenomes</taxon>
        <taxon>organismal metagenomes</taxon>
    </lineage>
</organism>
<evidence type="ECO:0000256" key="3">
    <source>
        <dbReference type="ARBA" id="ARBA00022496"/>
    </source>
</evidence>
<accession>A0A5J4P9I4</accession>
<keyword evidence="6" id="KW-0406">Ion transport</keyword>
<keyword evidence="7" id="KW-0798">TonB box</keyword>
<proteinExistence type="predicted"/>
<evidence type="ECO:0000256" key="7">
    <source>
        <dbReference type="ARBA" id="ARBA00023077"/>
    </source>
</evidence>
<dbReference type="PANTHER" id="PTHR32552:SF81">
    <property type="entry name" value="TONB-DEPENDENT OUTER MEMBRANE RECEPTOR"/>
    <property type="match status" value="1"/>
</dbReference>
<evidence type="ECO:0000259" key="10">
    <source>
        <dbReference type="Pfam" id="PF07715"/>
    </source>
</evidence>
<evidence type="ECO:0000256" key="9">
    <source>
        <dbReference type="ARBA" id="ARBA00023237"/>
    </source>
</evidence>
<evidence type="ECO:0000313" key="11">
    <source>
        <dbReference type="EMBL" id="KAA6305391.1"/>
    </source>
</evidence>
<sequence length="195" mass="21368">SVRGGTFDQITILLNGVNISNPQTGHLTADFPVSMNDIERIEILEGPAARVFGTSAFTGAINIVTCADRQSHAAVNLTGGEYGLFGGDARVNLTKNAVSQQASGGYQRSDGATKNSDFRTSRAYYRGTYSSVQTDIRWQLGFSNQAYGANTFYSAGYPNQFEETSRYLVSVQAETKGLLHFTPTVYWNRSHDHFQ</sequence>
<evidence type="ECO:0000256" key="1">
    <source>
        <dbReference type="ARBA" id="ARBA00004571"/>
    </source>
</evidence>
<dbReference type="EMBL" id="SNRY01010736">
    <property type="protein sequence ID" value="KAA6305391.1"/>
    <property type="molecule type" value="Genomic_DNA"/>
</dbReference>
<dbReference type="AlphaFoldDB" id="A0A5J4P9I4"/>
<dbReference type="InterPro" id="IPR012910">
    <property type="entry name" value="Plug_dom"/>
</dbReference>
<keyword evidence="3" id="KW-0410">Iron transport</keyword>
<evidence type="ECO:0000256" key="4">
    <source>
        <dbReference type="ARBA" id="ARBA00022692"/>
    </source>
</evidence>
<keyword evidence="2" id="KW-0813">Transport</keyword>
<gene>
    <name evidence="11" type="ORF">EZS27_042957</name>
</gene>
<reference evidence="11" key="1">
    <citation type="submission" date="2019-03" db="EMBL/GenBank/DDBJ databases">
        <title>Single cell metagenomics reveals metabolic interactions within the superorganism composed of flagellate Streblomastix strix and complex community of Bacteroidetes bacteria on its surface.</title>
        <authorList>
            <person name="Treitli S.C."/>
            <person name="Kolisko M."/>
            <person name="Husnik F."/>
            <person name="Keeling P."/>
            <person name="Hampl V."/>
        </authorList>
    </citation>
    <scope>NUCLEOTIDE SEQUENCE</scope>
    <source>
        <strain evidence="11">STM</strain>
    </source>
</reference>
<dbReference type="PROSITE" id="PS52016">
    <property type="entry name" value="TONB_DEPENDENT_REC_3"/>
    <property type="match status" value="1"/>
</dbReference>
<dbReference type="InterPro" id="IPR036942">
    <property type="entry name" value="Beta-barrel_TonB_sf"/>
</dbReference>
<dbReference type="InterPro" id="IPR039426">
    <property type="entry name" value="TonB-dep_rcpt-like"/>
</dbReference>
<name>A0A5J4P9I4_9ZZZZ</name>
<keyword evidence="8" id="KW-0472">Membrane</keyword>
<dbReference type="Gene3D" id="2.40.170.20">
    <property type="entry name" value="TonB-dependent receptor, beta-barrel domain"/>
    <property type="match status" value="1"/>
</dbReference>
<dbReference type="PANTHER" id="PTHR32552">
    <property type="entry name" value="FERRICHROME IRON RECEPTOR-RELATED"/>
    <property type="match status" value="1"/>
</dbReference>
<comment type="subcellular location">
    <subcellularLocation>
        <location evidence="1">Cell outer membrane</location>
        <topology evidence="1">Multi-pass membrane protein</topology>
    </subcellularLocation>
</comment>
<evidence type="ECO:0000256" key="5">
    <source>
        <dbReference type="ARBA" id="ARBA00023004"/>
    </source>
</evidence>
<dbReference type="Pfam" id="PF07715">
    <property type="entry name" value="Plug"/>
    <property type="match status" value="1"/>
</dbReference>
<keyword evidence="11" id="KW-0675">Receptor</keyword>
<comment type="caution">
    <text evidence="11">The sequence shown here is derived from an EMBL/GenBank/DDBJ whole genome shotgun (WGS) entry which is preliminary data.</text>
</comment>
<evidence type="ECO:0000256" key="6">
    <source>
        <dbReference type="ARBA" id="ARBA00023065"/>
    </source>
</evidence>
<evidence type="ECO:0000256" key="8">
    <source>
        <dbReference type="ARBA" id="ARBA00023136"/>
    </source>
</evidence>
<feature type="non-terminal residue" evidence="11">
    <location>
        <position position="1"/>
    </location>
</feature>
<keyword evidence="9" id="KW-0998">Cell outer membrane</keyword>
<keyword evidence="5" id="KW-0408">Iron</keyword>
<protein>
    <submittedName>
        <fullName evidence="11">Iron complex outermembrane receptor protein</fullName>
    </submittedName>
</protein>
<dbReference type="GO" id="GO:0009279">
    <property type="term" value="C:cell outer membrane"/>
    <property type="evidence" value="ECO:0007669"/>
    <property type="project" value="UniProtKB-SubCell"/>
</dbReference>
<dbReference type="GO" id="GO:0006826">
    <property type="term" value="P:iron ion transport"/>
    <property type="evidence" value="ECO:0007669"/>
    <property type="project" value="UniProtKB-KW"/>
</dbReference>
<keyword evidence="4" id="KW-0812">Transmembrane</keyword>
<dbReference type="SUPFAM" id="SSF56935">
    <property type="entry name" value="Porins"/>
    <property type="match status" value="1"/>
</dbReference>